<evidence type="ECO:0000256" key="3">
    <source>
        <dbReference type="ARBA" id="ARBA00023001"/>
    </source>
</evidence>
<protein>
    <recommendedName>
        <fullName evidence="8">AA9 family lytic polysaccharide monooxygenase</fullName>
        <ecNumber evidence="8">1.14.99.56</ecNumber>
    </recommendedName>
    <alternativeName>
        <fullName evidence="8">Endo-beta-1,4-glucanase</fullName>
    </alternativeName>
    <alternativeName>
        <fullName evidence="8">Glycosyl hydrolase 61 family protein</fullName>
    </alternativeName>
</protein>
<comment type="domain">
    <text evidence="8">Has a modular structure: an endo-beta-1,4-glucanase catalytic module at the N-terminus, a linker rich in serines and threonines, and a C-terminal carbohydrate-binding module (CBM).</text>
</comment>
<dbReference type="EC" id="1.14.99.56" evidence="8"/>
<accession>A0A9P5ZK48</accession>
<evidence type="ECO:0000256" key="1">
    <source>
        <dbReference type="ARBA" id="ARBA00004613"/>
    </source>
</evidence>
<comment type="caution">
    <text evidence="10">The sequence shown here is derived from an EMBL/GenBank/DDBJ whole genome shotgun (WGS) entry which is preliminary data.</text>
</comment>
<dbReference type="Proteomes" id="UP000807025">
    <property type="component" value="Unassembled WGS sequence"/>
</dbReference>
<dbReference type="PANTHER" id="PTHR33353:SF17">
    <property type="entry name" value="ENDO-BETA-1,4-GLUCANASE D"/>
    <property type="match status" value="1"/>
</dbReference>
<dbReference type="InterPro" id="IPR005103">
    <property type="entry name" value="AA9_LPMO"/>
</dbReference>
<dbReference type="GO" id="GO:0005576">
    <property type="term" value="C:extracellular region"/>
    <property type="evidence" value="ECO:0007669"/>
    <property type="project" value="UniProtKB-SubCell"/>
</dbReference>
<dbReference type="CDD" id="cd21175">
    <property type="entry name" value="LPMO_AA9"/>
    <property type="match status" value="1"/>
</dbReference>
<evidence type="ECO:0000259" key="9">
    <source>
        <dbReference type="Pfam" id="PF03443"/>
    </source>
</evidence>
<keyword evidence="6 8" id="KW-0624">Polysaccharide degradation</keyword>
<evidence type="ECO:0000256" key="2">
    <source>
        <dbReference type="ARBA" id="ARBA00022525"/>
    </source>
</evidence>
<reference evidence="10" key="1">
    <citation type="submission" date="2020-11" db="EMBL/GenBank/DDBJ databases">
        <authorList>
            <consortium name="DOE Joint Genome Institute"/>
            <person name="Ahrendt S."/>
            <person name="Riley R."/>
            <person name="Andreopoulos W."/>
            <person name="Labutti K."/>
            <person name="Pangilinan J."/>
            <person name="Ruiz-Duenas F.J."/>
            <person name="Barrasa J.M."/>
            <person name="Sanchez-Garcia M."/>
            <person name="Camarero S."/>
            <person name="Miyauchi S."/>
            <person name="Serrano A."/>
            <person name="Linde D."/>
            <person name="Babiker R."/>
            <person name="Drula E."/>
            <person name="Ayuso-Fernandez I."/>
            <person name="Pacheco R."/>
            <person name="Padilla G."/>
            <person name="Ferreira P."/>
            <person name="Barriuso J."/>
            <person name="Kellner H."/>
            <person name="Castanera R."/>
            <person name="Alfaro M."/>
            <person name="Ramirez L."/>
            <person name="Pisabarro A.G."/>
            <person name="Kuo A."/>
            <person name="Tritt A."/>
            <person name="Lipzen A."/>
            <person name="He G."/>
            <person name="Yan M."/>
            <person name="Ng V."/>
            <person name="Cullen D."/>
            <person name="Martin F."/>
            <person name="Rosso M.-N."/>
            <person name="Henrissat B."/>
            <person name="Hibbett D."/>
            <person name="Martinez A.T."/>
            <person name="Grigoriev I.V."/>
        </authorList>
    </citation>
    <scope>NUCLEOTIDE SEQUENCE</scope>
    <source>
        <strain evidence="10">ATCC 90797</strain>
    </source>
</reference>
<dbReference type="InterPro" id="IPR049892">
    <property type="entry name" value="AA9"/>
</dbReference>
<dbReference type="GO" id="GO:0008810">
    <property type="term" value="F:cellulase activity"/>
    <property type="evidence" value="ECO:0007669"/>
    <property type="project" value="UniProtKB-UniRule"/>
</dbReference>
<keyword evidence="5 8" id="KW-0119">Carbohydrate metabolism</keyword>
<dbReference type="PANTHER" id="PTHR33353">
    <property type="entry name" value="PUTATIVE (AFU_ORTHOLOGUE AFUA_1G12560)-RELATED"/>
    <property type="match status" value="1"/>
</dbReference>
<evidence type="ECO:0000256" key="6">
    <source>
        <dbReference type="ARBA" id="ARBA00023326"/>
    </source>
</evidence>
<evidence type="ECO:0000313" key="11">
    <source>
        <dbReference type="Proteomes" id="UP000807025"/>
    </source>
</evidence>
<proteinExistence type="inferred from homology"/>
<keyword evidence="2 8" id="KW-0964">Secreted</keyword>
<sequence length="296" mass="31917">MKSILSIASLGYFLGTAYAHTIFHELWVNGVSQGHKVGIRVPDYDGPIENVNSNDLICNGGINPYQQPVSQTIIDVPAGADVTAEFHHQIRGRNPLDSSDPIDPTHKGPILAYLAKVPSALQTDITGLDWFRIYEDGYGPGTQWAVDRLIANQGLVTFKIPECIPDGEYLLRVELIALHSAGSYPGQRISMECAQLRITGGGNAVPFPIAHFPGAYSGTDPGIKISIYWPPLTSYVIPGVHYASYSLATSAHGCLVGPPVFSCNGTTPTVCIAGTTCTAQSEYVRHCMPSYLLRLC</sequence>
<evidence type="ECO:0000256" key="7">
    <source>
        <dbReference type="ARBA" id="ARBA00044502"/>
    </source>
</evidence>
<comment type="subcellular location">
    <subcellularLocation>
        <location evidence="1 8">Secreted</location>
    </subcellularLocation>
</comment>
<keyword evidence="4 8" id="KW-1015">Disulfide bond</keyword>
<evidence type="ECO:0000256" key="5">
    <source>
        <dbReference type="ARBA" id="ARBA00023277"/>
    </source>
</evidence>
<gene>
    <name evidence="10" type="ORF">BDN71DRAFT_1403139</name>
</gene>
<dbReference type="OrthoDB" id="2525337at2759"/>
<evidence type="ECO:0000256" key="8">
    <source>
        <dbReference type="RuleBase" id="RU368122"/>
    </source>
</evidence>
<name>A0A9P5ZK48_PLEER</name>
<comment type="similarity">
    <text evidence="7">Belongs to the polysaccharide monooxygenase AA9 family.</text>
</comment>
<comment type="catalytic activity">
    <reaction evidence="8">
        <text>[(1-&gt;4)-beta-D-glucosyl]n+m + reduced acceptor + O2 = 4-dehydro-beta-D-glucosyl-[(1-&gt;4)-beta-D-glucosyl]n-1 + [(1-&gt;4)-beta-D-glucosyl]m + acceptor + H2O.</text>
        <dbReference type="EC" id="1.14.99.56"/>
    </reaction>
</comment>
<dbReference type="GO" id="GO:0030245">
    <property type="term" value="P:cellulose catabolic process"/>
    <property type="evidence" value="ECO:0007669"/>
    <property type="project" value="UniProtKB-UniRule"/>
</dbReference>
<comment type="function">
    <text evidence="8">Lytic polysaccharide monooxygenase (LMPO) that depolymerizes crystalline and amorphous polysaccharides via the oxidation of scissile alpha- or beta-(1-4)-glycosidic bonds, yielding C1 and/or C4 oxidation products. Catalysis by LPMOs requires the reduction of the active-site copper from Cu(II) to Cu(I) by a reducing agent and H(2)O(2) or O(2) as a cosubstrate.</text>
</comment>
<dbReference type="AlphaFoldDB" id="A0A9P5ZK48"/>
<evidence type="ECO:0000313" key="10">
    <source>
        <dbReference type="EMBL" id="KAF9488548.1"/>
    </source>
</evidence>
<dbReference type="Pfam" id="PF03443">
    <property type="entry name" value="AA9"/>
    <property type="match status" value="1"/>
</dbReference>
<dbReference type="EMBL" id="MU154709">
    <property type="protein sequence ID" value="KAF9488548.1"/>
    <property type="molecule type" value="Genomic_DNA"/>
</dbReference>
<dbReference type="Gene3D" id="2.70.50.70">
    <property type="match status" value="1"/>
</dbReference>
<keyword evidence="11" id="KW-1185">Reference proteome</keyword>
<dbReference type="GO" id="GO:0030248">
    <property type="term" value="F:cellulose binding"/>
    <property type="evidence" value="ECO:0007669"/>
    <property type="project" value="UniProtKB-UniRule"/>
</dbReference>
<keyword evidence="10" id="KW-0378">Hydrolase</keyword>
<keyword evidence="3 8" id="KW-0136">Cellulose degradation</keyword>
<organism evidence="10 11">
    <name type="scientific">Pleurotus eryngii</name>
    <name type="common">Boletus of the steppes</name>
    <dbReference type="NCBI Taxonomy" id="5323"/>
    <lineage>
        <taxon>Eukaryota</taxon>
        <taxon>Fungi</taxon>
        <taxon>Dikarya</taxon>
        <taxon>Basidiomycota</taxon>
        <taxon>Agaricomycotina</taxon>
        <taxon>Agaricomycetes</taxon>
        <taxon>Agaricomycetidae</taxon>
        <taxon>Agaricales</taxon>
        <taxon>Pleurotineae</taxon>
        <taxon>Pleurotaceae</taxon>
        <taxon>Pleurotus</taxon>
    </lineage>
</organism>
<evidence type="ECO:0000256" key="4">
    <source>
        <dbReference type="ARBA" id="ARBA00023157"/>
    </source>
</evidence>
<feature type="domain" description="Auxiliary Activity family 9 catalytic" evidence="9">
    <location>
        <begin position="20"/>
        <end position="235"/>
    </location>
</feature>